<evidence type="ECO:0000259" key="1">
    <source>
        <dbReference type="Pfam" id="PF13503"/>
    </source>
</evidence>
<protein>
    <recommendedName>
        <fullName evidence="1">DUF4123 domain-containing protein</fullName>
    </recommendedName>
</protein>
<evidence type="ECO:0000313" key="3">
    <source>
        <dbReference type="Proteomes" id="UP001041814"/>
    </source>
</evidence>
<evidence type="ECO:0000313" key="2">
    <source>
        <dbReference type="EMBL" id="MBK1714979.1"/>
    </source>
</evidence>
<gene>
    <name evidence="2" type="ORF">CKO43_19640</name>
</gene>
<comment type="caution">
    <text evidence="2">The sequence shown here is derived from an EMBL/GenBank/DDBJ whole genome shotgun (WGS) entry which is preliminary data.</text>
</comment>
<dbReference type="InterPro" id="IPR025391">
    <property type="entry name" value="DUF4123"/>
</dbReference>
<dbReference type="EMBL" id="NRRU01000090">
    <property type="protein sequence ID" value="MBK1714979.1"/>
    <property type="molecule type" value="Genomic_DNA"/>
</dbReference>
<sequence length="298" mass="32724">MELIASDPASIQSLESVVRLVSDTEPGWHWHALVDLAFDEGSPRWPMSSPPIAVYDQGRWEAFSQVSPVFWELAQGEPALLKRQAQTMSRYAAARPMLSFVRSDLSASDLASAMRRFIEVETADGQAFVLRWADTRVAVCLPHSLSPQHWSSLASHFADWQVIDRHGALVRLPMAAATTTSGASTGHGRLRLSDGELCALLRAGEPDSLIAMLSDQFADLLPSENRAAVYTQAARVCDLADECHLDAPVDRLYLFVACRSAGRNIEDDPRLAAWLRAKSWTASGDFAQALGDFVESIE</sequence>
<organism evidence="2 3">
    <name type="scientific">Rubrivivax gelatinosus</name>
    <name type="common">Rhodocyclus gelatinosus</name>
    <name type="synonym">Rhodopseudomonas gelatinosa</name>
    <dbReference type="NCBI Taxonomy" id="28068"/>
    <lineage>
        <taxon>Bacteria</taxon>
        <taxon>Pseudomonadati</taxon>
        <taxon>Pseudomonadota</taxon>
        <taxon>Betaproteobacteria</taxon>
        <taxon>Burkholderiales</taxon>
        <taxon>Sphaerotilaceae</taxon>
        <taxon>Rubrivivax</taxon>
    </lineage>
</organism>
<keyword evidence="3" id="KW-1185">Reference proteome</keyword>
<dbReference type="RefSeq" id="WP_200379697.1">
    <property type="nucleotide sequence ID" value="NZ_NRRU01000090.1"/>
</dbReference>
<reference evidence="2" key="1">
    <citation type="submission" date="2017-08" db="EMBL/GenBank/DDBJ databases">
        <authorList>
            <person name="Imhoff J.F."/>
            <person name="Rahn T."/>
            <person name="Kuenzel S."/>
            <person name="Neulinger S.C."/>
        </authorList>
    </citation>
    <scope>NUCLEOTIDE SEQUENCE</scope>
    <source>
        <strain evidence="2">IM 151</strain>
    </source>
</reference>
<proteinExistence type="predicted"/>
<dbReference type="Proteomes" id="UP001041814">
    <property type="component" value="Unassembled WGS sequence"/>
</dbReference>
<reference evidence="2" key="2">
    <citation type="journal article" date="2020" name="Microorganisms">
        <title>Osmotic Adaptation and Compatible Solute Biosynthesis of Phototrophic Bacteria as Revealed from Genome Analyses.</title>
        <authorList>
            <person name="Imhoff J.F."/>
            <person name="Rahn T."/>
            <person name="Kunzel S."/>
            <person name="Keller A."/>
            <person name="Neulinger S.C."/>
        </authorList>
    </citation>
    <scope>NUCLEOTIDE SEQUENCE</scope>
    <source>
        <strain evidence="2">IM 151</strain>
    </source>
</reference>
<accession>A0ABS1E045</accession>
<feature type="domain" description="DUF4123" evidence="1">
    <location>
        <begin position="31"/>
        <end position="151"/>
    </location>
</feature>
<dbReference type="Pfam" id="PF13503">
    <property type="entry name" value="DUF4123"/>
    <property type="match status" value="1"/>
</dbReference>
<name>A0ABS1E045_RUBGE</name>